<dbReference type="EMBL" id="NESP01000001">
    <property type="protein sequence ID" value="PUE59151.1"/>
    <property type="molecule type" value="Genomic_DNA"/>
</dbReference>
<organism evidence="1 2">
    <name type="scientific">Limnohabitans curvus</name>
    <dbReference type="NCBI Taxonomy" id="323423"/>
    <lineage>
        <taxon>Bacteria</taxon>
        <taxon>Pseudomonadati</taxon>
        <taxon>Pseudomonadota</taxon>
        <taxon>Betaproteobacteria</taxon>
        <taxon>Burkholderiales</taxon>
        <taxon>Comamonadaceae</taxon>
        <taxon>Limnohabitans</taxon>
    </lineage>
</organism>
<evidence type="ECO:0000313" key="2">
    <source>
        <dbReference type="Proteomes" id="UP000251341"/>
    </source>
</evidence>
<keyword evidence="2" id="KW-1185">Reference proteome</keyword>
<sequence length="277" mass="30279">MKVYITRPPAYASSPDHVVRVLVDAPKQRVGVEMCIVFSPNPSEPVPDDGSVVQSGDKFYKVIAASEFDYELLKRSTGWADRQAWHLTFRWDARSFTDPIPLYTYSMATKMSAPELSRTTYQNNLSVGFVVPFSDSAFEDCAVTVNINPDVNKGDCVVMGVNASEIERTDYSASAQVRELILLPGVQISAPTSCTPDGQVNVQVQVLDANDMPIEHDAEIFLEAVNGYLPKTRIKTVNGQASVPFMALGLVAGDSARVKAGFKYFSGASDVSIQIHD</sequence>
<dbReference type="AlphaFoldDB" id="A0A315EPK8"/>
<reference evidence="1 2" key="1">
    <citation type="submission" date="2017-04" db="EMBL/GenBank/DDBJ databases">
        <title>Unexpected and diverse lifestyles within the genus Limnohabitans.</title>
        <authorList>
            <person name="Kasalicky V."/>
            <person name="Mehrshad M."/>
            <person name="Andrei S.-A."/>
            <person name="Salcher M."/>
            <person name="Kratochvilova H."/>
            <person name="Simek K."/>
            <person name="Ghai R."/>
        </authorList>
    </citation>
    <scope>NUCLEOTIDE SEQUENCE [LARGE SCALE GENOMIC DNA]</scope>
    <source>
        <strain evidence="1 2">MWH-C5</strain>
    </source>
</reference>
<dbReference type="Proteomes" id="UP000251341">
    <property type="component" value="Unassembled WGS sequence"/>
</dbReference>
<protein>
    <submittedName>
        <fullName evidence="1">Uncharacterized protein</fullName>
    </submittedName>
</protein>
<accession>A0A315EPK8</accession>
<name>A0A315EPK8_9BURK</name>
<comment type="caution">
    <text evidence="1">The sequence shown here is derived from an EMBL/GenBank/DDBJ whole genome shotgun (WGS) entry which is preliminary data.</text>
</comment>
<gene>
    <name evidence="1" type="ORF">B9Z44_05945</name>
</gene>
<dbReference type="RefSeq" id="WP_108401929.1">
    <property type="nucleotide sequence ID" value="NZ_NESP01000001.1"/>
</dbReference>
<evidence type="ECO:0000313" key="1">
    <source>
        <dbReference type="EMBL" id="PUE59151.1"/>
    </source>
</evidence>
<proteinExistence type="predicted"/>